<comment type="caution">
    <text evidence="1">The sequence shown here is derived from an EMBL/GenBank/DDBJ whole genome shotgun (WGS) entry which is preliminary data.</text>
</comment>
<accession>A0A2N0HJZ8</accession>
<dbReference type="OrthoDB" id="9149607at2"/>
<organism evidence="1 2">
    <name type="scientific">Novosphingobium kunmingense</name>
    <dbReference type="NCBI Taxonomy" id="1211806"/>
    <lineage>
        <taxon>Bacteria</taxon>
        <taxon>Pseudomonadati</taxon>
        <taxon>Pseudomonadota</taxon>
        <taxon>Alphaproteobacteria</taxon>
        <taxon>Sphingomonadales</taxon>
        <taxon>Sphingomonadaceae</taxon>
        <taxon>Novosphingobium</taxon>
    </lineage>
</organism>
<dbReference type="EMBL" id="PHUF01000003">
    <property type="protein sequence ID" value="PKB19284.1"/>
    <property type="molecule type" value="Genomic_DNA"/>
</dbReference>
<dbReference type="RefSeq" id="WP_100866773.1">
    <property type="nucleotide sequence ID" value="NZ_PHUF01000003.1"/>
</dbReference>
<dbReference type="Proteomes" id="UP000232587">
    <property type="component" value="Unassembled WGS sequence"/>
</dbReference>
<gene>
    <name evidence="1" type="ORF">B0I00_1515</name>
</gene>
<name>A0A2N0HJZ8_9SPHN</name>
<reference evidence="1 2" key="1">
    <citation type="submission" date="2017-11" db="EMBL/GenBank/DDBJ databases">
        <title>Genomic Encyclopedia of Type Strains, Phase III (KMG-III): the genomes of soil and plant-associated and newly described type strains.</title>
        <authorList>
            <person name="Whitman W."/>
        </authorList>
    </citation>
    <scope>NUCLEOTIDE SEQUENCE [LARGE SCALE GENOMIC DNA]</scope>
    <source>
        <strain evidence="1 2">CGMCC 1.12274</strain>
    </source>
</reference>
<dbReference type="InterPro" id="IPR016084">
    <property type="entry name" value="Haem_Oase-like_multi-hlx"/>
</dbReference>
<protein>
    <submittedName>
        <fullName evidence="1">Heme oxygenase</fullName>
    </submittedName>
</protein>
<dbReference type="SUPFAM" id="SSF48613">
    <property type="entry name" value="Heme oxygenase-like"/>
    <property type="match status" value="1"/>
</dbReference>
<proteinExistence type="predicted"/>
<dbReference type="CDD" id="cd19166">
    <property type="entry name" value="HemeO-bac"/>
    <property type="match status" value="1"/>
</dbReference>
<evidence type="ECO:0000313" key="1">
    <source>
        <dbReference type="EMBL" id="PKB19284.1"/>
    </source>
</evidence>
<keyword evidence="2" id="KW-1185">Reference proteome</keyword>
<dbReference type="Gene3D" id="1.20.910.10">
    <property type="entry name" value="Heme oxygenase-like"/>
    <property type="match status" value="1"/>
</dbReference>
<sequence>MASRPQFDQGTGSTKPARFLLRDSTRADHDRVDAAFSRFALDTVEGYADFLCAQYLAHREVESWLALADLPAEFRLADRTPLIAADLADLGRPLPAQGLPSPMPSSAGFAVCAGVLYCLAGSSFGAQVLIQRLPHDAPARFLAQPLPAGYWQRLVVSLETIARQGALPATLAAARRTFALFATSAERVVRKGASE</sequence>
<dbReference type="AlphaFoldDB" id="A0A2N0HJZ8"/>
<evidence type="ECO:0000313" key="2">
    <source>
        <dbReference type="Proteomes" id="UP000232587"/>
    </source>
</evidence>